<evidence type="ECO:0000313" key="2">
    <source>
        <dbReference type="EMBL" id="CAJ0608189.1"/>
    </source>
</evidence>
<evidence type="ECO:0000313" key="3">
    <source>
        <dbReference type="Proteomes" id="UP001176961"/>
    </source>
</evidence>
<sequence>MRSVGESENSYVGHRTDTITETSTVSPERVNRLANRLPPEPVDNKANEMWRFRPFAPGKQDCMRDECNLSTIYQRTQTFRYQVVPASDFNENLILTSVRFARHSVCMINE</sequence>
<name>A0AA36HDP1_CYLNA</name>
<evidence type="ECO:0000256" key="1">
    <source>
        <dbReference type="SAM" id="MobiDB-lite"/>
    </source>
</evidence>
<gene>
    <name evidence="2" type="ORF">CYNAS_LOCUS20172</name>
</gene>
<organism evidence="2 3">
    <name type="scientific">Cylicocyclus nassatus</name>
    <name type="common">Nematode worm</name>
    <dbReference type="NCBI Taxonomy" id="53992"/>
    <lineage>
        <taxon>Eukaryota</taxon>
        <taxon>Metazoa</taxon>
        <taxon>Ecdysozoa</taxon>
        <taxon>Nematoda</taxon>
        <taxon>Chromadorea</taxon>
        <taxon>Rhabditida</taxon>
        <taxon>Rhabditina</taxon>
        <taxon>Rhabditomorpha</taxon>
        <taxon>Strongyloidea</taxon>
        <taxon>Strongylidae</taxon>
        <taxon>Cylicocyclus</taxon>
    </lineage>
</organism>
<feature type="compositionally biased region" description="Polar residues" evidence="1">
    <location>
        <begin position="1"/>
        <end position="10"/>
    </location>
</feature>
<feature type="region of interest" description="Disordered" evidence="1">
    <location>
        <begin position="1"/>
        <end position="43"/>
    </location>
</feature>
<dbReference type="AlphaFoldDB" id="A0AA36HDP1"/>
<comment type="caution">
    <text evidence="2">The sequence shown here is derived from an EMBL/GenBank/DDBJ whole genome shotgun (WGS) entry which is preliminary data.</text>
</comment>
<dbReference type="Proteomes" id="UP001176961">
    <property type="component" value="Unassembled WGS sequence"/>
</dbReference>
<dbReference type="EMBL" id="CATQJL010000316">
    <property type="protein sequence ID" value="CAJ0608189.1"/>
    <property type="molecule type" value="Genomic_DNA"/>
</dbReference>
<protein>
    <submittedName>
        <fullName evidence="2">Uncharacterized protein</fullName>
    </submittedName>
</protein>
<keyword evidence="3" id="KW-1185">Reference proteome</keyword>
<proteinExistence type="predicted"/>
<reference evidence="2" key="1">
    <citation type="submission" date="2023-07" db="EMBL/GenBank/DDBJ databases">
        <authorList>
            <consortium name="CYATHOMIX"/>
        </authorList>
    </citation>
    <scope>NUCLEOTIDE SEQUENCE</scope>
    <source>
        <strain evidence="2">N/A</strain>
    </source>
</reference>
<accession>A0AA36HDP1</accession>